<name>A0ACB9FD64_ARCLA</name>
<sequence>MQSQTPLCSASPVFPSGIVGTNVKVRRPDCRSYDAATEAAAGVTEPNMLLQNWSFSSSRMLQFTSQSNRIDYDSTRRYSRRRRRNLKASLRVGMDAIVEIAHNKALIAAAVCGTVGQLVKPFTASILYRRDFDPKAAIQAGGFPSTHSSAAVATAMSVGLERGFSDSVFGLAVVYAALTMYDAQGVRREVGVHARTLNKVLNTYSCDANGLIESESGKLLEETSSSSSSLRPELLHKETTLVITPDKKRAKGSESISGSLKESIGHTEIEVVAGALLGLLGSLAIYSL</sequence>
<proteinExistence type="predicted"/>
<evidence type="ECO:0000313" key="1">
    <source>
        <dbReference type="EMBL" id="KAI3768997.1"/>
    </source>
</evidence>
<reference evidence="2" key="1">
    <citation type="journal article" date="2022" name="Mol. Ecol. Resour.">
        <title>The genomes of chicory, endive, great burdock and yacon provide insights into Asteraceae palaeo-polyploidization history and plant inulin production.</title>
        <authorList>
            <person name="Fan W."/>
            <person name="Wang S."/>
            <person name="Wang H."/>
            <person name="Wang A."/>
            <person name="Jiang F."/>
            <person name="Liu H."/>
            <person name="Zhao H."/>
            <person name="Xu D."/>
            <person name="Zhang Y."/>
        </authorList>
    </citation>
    <scope>NUCLEOTIDE SEQUENCE [LARGE SCALE GENOMIC DNA]</scope>
    <source>
        <strain evidence="2">cv. Niubang</strain>
    </source>
</reference>
<gene>
    <name evidence="1" type="ORF">L6452_00093</name>
</gene>
<keyword evidence="2" id="KW-1185">Reference proteome</keyword>
<protein>
    <submittedName>
        <fullName evidence="1">Uncharacterized protein</fullName>
    </submittedName>
</protein>
<dbReference type="Proteomes" id="UP001055879">
    <property type="component" value="Linkage Group LG01"/>
</dbReference>
<accession>A0ACB9FD64</accession>
<reference evidence="1 2" key="2">
    <citation type="journal article" date="2022" name="Mol. Ecol. Resour.">
        <title>The genomes of chicory, endive, great burdock and yacon provide insights into Asteraceae paleo-polyploidization history and plant inulin production.</title>
        <authorList>
            <person name="Fan W."/>
            <person name="Wang S."/>
            <person name="Wang H."/>
            <person name="Wang A."/>
            <person name="Jiang F."/>
            <person name="Liu H."/>
            <person name="Zhao H."/>
            <person name="Xu D."/>
            <person name="Zhang Y."/>
        </authorList>
    </citation>
    <scope>NUCLEOTIDE SEQUENCE [LARGE SCALE GENOMIC DNA]</scope>
    <source>
        <strain evidence="2">cv. Niubang</strain>
    </source>
</reference>
<organism evidence="1 2">
    <name type="scientific">Arctium lappa</name>
    <name type="common">Greater burdock</name>
    <name type="synonym">Lappa major</name>
    <dbReference type="NCBI Taxonomy" id="4217"/>
    <lineage>
        <taxon>Eukaryota</taxon>
        <taxon>Viridiplantae</taxon>
        <taxon>Streptophyta</taxon>
        <taxon>Embryophyta</taxon>
        <taxon>Tracheophyta</taxon>
        <taxon>Spermatophyta</taxon>
        <taxon>Magnoliopsida</taxon>
        <taxon>eudicotyledons</taxon>
        <taxon>Gunneridae</taxon>
        <taxon>Pentapetalae</taxon>
        <taxon>asterids</taxon>
        <taxon>campanulids</taxon>
        <taxon>Asterales</taxon>
        <taxon>Asteraceae</taxon>
        <taxon>Carduoideae</taxon>
        <taxon>Cardueae</taxon>
        <taxon>Arctiinae</taxon>
        <taxon>Arctium</taxon>
    </lineage>
</organism>
<comment type="caution">
    <text evidence="1">The sequence shown here is derived from an EMBL/GenBank/DDBJ whole genome shotgun (WGS) entry which is preliminary data.</text>
</comment>
<dbReference type="EMBL" id="CM042047">
    <property type="protein sequence ID" value="KAI3768997.1"/>
    <property type="molecule type" value="Genomic_DNA"/>
</dbReference>
<evidence type="ECO:0000313" key="2">
    <source>
        <dbReference type="Proteomes" id="UP001055879"/>
    </source>
</evidence>